<organism evidence="1 2">
    <name type="scientific">Colletotrichum truncatum</name>
    <name type="common">Anthracnose fungus</name>
    <name type="synonym">Colletotrichum capsici</name>
    <dbReference type="NCBI Taxonomy" id="5467"/>
    <lineage>
        <taxon>Eukaryota</taxon>
        <taxon>Fungi</taxon>
        <taxon>Dikarya</taxon>
        <taxon>Ascomycota</taxon>
        <taxon>Pezizomycotina</taxon>
        <taxon>Sordariomycetes</taxon>
        <taxon>Hypocreomycetidae</taxon>
        <taxon>Glomerellales</taxon>
        <taxon>Glomerellaceae</taxon>
        <taxon>Colletotrichum</taxon>
        <taxon>Colletotrichum truncatum species complex</taxon>
    </lineage>
</organism>
<protein>
    <submittedName>
        <fullName evidence="1">Uncharacterized protein</fullName>
    </submittedName>
</protein>
<sequence>MSYANNPRLNNGHRETARRLLRYWETYPDDPKTTRISDSFRAYTSVIAFIAWNTNIGRIDVRYDDRTWTQATQLEDSWRIENYDYNEAVNSIARAIIYARELQDLQGQFGEPSSEELDITKGKQPVRNNETTEPGPITPPTQLQQQEQQPPGAPLKHGQYEGNHEDPQKPQSAVSDTTASQPQQTFQQVGPSNQQQYTKPPQAEVIPPKTEARVMGTPSEGTQFIPSQGWNPQQQYMPPGTGGYLPPQGQMPYPMATGFPSFQTPPPPQMQQQFEAMLINAFGRLLGTATPGSELPNPGRRFAAITNIQQRYGVFWPDADSKYGREPIFHDRETPCYRDVDLWLSAIEAKIVDPHARDEVFREWQSLLRGKALSWWEYHLGPVERNQYKAQGWFGLQKGLRARFGPTQIEAIQWVVSNKFTVEKIGSNKDIRLFAQDCFKYGRAWLGSSTPQQQLLTIFYNALDPSLQRFLHEPTLNDTVESYLRLAEEKRGVIRRYLQTPIEVLHTTAPDSEDNALWGGPRLAWNNRNQEKRDFPQPQRDQPQWQQKKTQLNWKQQNWKDRKPWNAQQNFPNSRRFARYNRPGQPPNDAKFVWEDESDEDMINHLVDHGYILEDVVEVPAAQPQEEEVAHTGWTNDVAFRAHEATTPKAEIPPPSPQIQEEVTVVTTAYQTEPQTELPSDFAGVAVKNHEIRELPKLAPGQIIDAQTKPNKRGMPSKRTHLRLHVKADDNSEPDEVCIDTGASTILVEKSWVTRFARKSSFRAIEPRKMNAVDSTFQVTEEVTFDFYVPGKIGETDVNAHVIVTAGVVNMLGANLLLGTPFCEEHGLVVDFNKSVVKFRSVFNMEAPVEYRRQTPPARRVDNAYAVTIPRKSQVFVPGRYSPLPRDSNDGSETWHFHPTHEAAIYSTVDLATPALFLIHNKGNSEMRIPKGRRIGHLTKQPPGDTSILLSDLEAENEQDNAIFNITNEESTPEGSTKPWIDEIPDYGISKPDDVPMILSKHGVEICDFDKEFAQQLRKILDRYDIYHNKGIIPLPDEERMRIDLVDGWQNQKTNIKVYPLGLEDLAVLDETYGQLHAEGKMDWADGKPIPIACPLFIVWRQTETARKPRVVADLRPLNRLAVPDVYPLPDQDDIMNAIRGKKRITLFDATGFFHQLPIHSKHRNRMAVISPRGIEISNVVLMGFKNSPAYAQRFMDRIFQDHKHFVRAYIDDIVIFSDTDENHLKHVETVLNIINNNRLNIAAKKSFAGFPSVKLLGHIVDGQGIRRTDDRIAAFKNLRFPKNLSDLEKYLGMAGWLRKDIPWYDVIAAPLNERKTELAAILRKEDQLPTGLNRAVRTKRFQRATFEPTLEETEAWETLQKNLCDQVVRYHHNPEKPLFFKIDACKGGFGLMVFQMDITWDGVGIPGKDIPQKHIQPVLFLSKVTSPTEKRYFATEAEVAAVVWAVRKLRKLVQSNRNPVQILTDHAATKGILTHTSLRTMDLNKANLRLASAANYLSQFNLNVTHVPGKLNVVPDALSRLPLLVATGRADPFEESDVLADIHDDENIAAFNSEDDERLGEPGGFTIGISKDFARTIVENYEADPKYGKLIQQLTRQRESGDEWWSPKEADDEENRARNEGRTPIRRRISPWQLSETGFLFHRAYDGTKRLCIPRKAVVEVLSLAHDQKHHFGVDRMLAELASFQIRNKRSVVKRYIAYCPRCKENQVDRQRPPGSLQPIPVVGIPFDTVTIDFVTDLPKVKARGSPWALPGFEWFDTLAPTTDKFSKKVILLPGHTTYGAKEWAIVLIRAFQLADWGLPRRIISDRDPKFISAVWTAIFRALGVKLLLSTAYHPQTDGQSERTNQTAEIAIRFQLSEYPETPWPEVLPALQHNLNNSYTATIGRSPNEVVYGFKPRSTLDVIAEKDAPTESIDVIRKIYQDEAAALIDIANSLRKERYDKKHSDVRFSVGDEVWIRLGKGFHLPGQRHNKWTSRRMGPFRIVRIVSPTAYEVDLPAHWRIFPILSVAQLYKPAQGDDPFNREQQPPQPIEVDGSEEWEIDHIVSRRINRRKREPRIEYLVRWKGFTARVDTWELRESLETNAAELVNEYEARYPVDAEVTPTYRSKRRQQRNN</sequence>
<dbReference type="Proteomes" id="UP000805649">
    <property type="component" value="Unassembled WGS sequence"/>
</dbReference>
<comment type="caution">
    <text evidence="1">The sequence shown here is derived from an EMBL/GenBank/DDBJ whole genome shotgun (WGS) entry which is preliminary data.</text>
</comment>
<reference evidence="1 2" key="1">
    <citation type="journal article" date="2020" name="Phytopathology">
        <title>Genome Sequence Resources of Colletotrichum truncatum, C. plurivorum, C. musicola, and C. sojae: Four Species Pathogenic to Soybean (Glycine max).</title>
        <authorList>
            <person name="Rogerio F."/>
            <person name="Boufleur T.R."/>
            <person name="Ciampi-Guillardi M."/>
            <person name="Sukno S.A."/>
            <person name="Thon M.R."/>
            <person name="Massola Junior N.S."/>
            <person name="Baroncelli R."/>
        </authorList>
    </citation>
    <scope>NUCLEOTIDE SEQUENCE [LARGE SCALE GENOMIC DNA]</scope>
    <source>
        <strain evidence="1 2">CMES1059</strain>
    </source>
</reference>
<name>A0ACC3YBU0_COLTU</name>
<keyword evidence="2" id="KW-1185">Reference proteome</keyword>
<gene>
    <name evidence="1" type="ORF">CTRU02_215757</name>
</gene>
<accession>A0ACC3YBU0</accession>
<dbReference type="EMBL" id="VUJX02000019">
    <property type="protein sequence ID" value="KAL0929304.1"/>
    <property type="molecule type" value="Genomic_DNA"/>
</dbReference>
<evidence type="ECO:0000313" key="2">
    <source>
        <dbReference type="Proteomes" id="UP000805649"/>
    </source>
</evidence>
<proteinExistence type="predicted"/>
<evidence type="ECO:0000313" key="1">
    <source>
        <dbReference type="EMBL" id="KAL0929304.1"/>
    </source>
</evidence>